<dbReference type="Proteomes" id="UP000062768">
    <property type="component" value="Chromosome I"/>
</dbReference>
<keyword evidence="2" id="KW-1185">Reference proteome</keyword>
<dbReference type="EMBL" id="LN734822">
    <property type="protein sequence ID" value="CEL24520.1"/>
    <property type="molecule type" value="Genomic_DNA"/>
</dbReference>
<gene>
    <name evidence="1" type="ORF">MB9_0879</name>
</gene>
<name>A0A0S4FND7_METFO</name>
<organism evidence="1 2">
    <name type="scientific">Methanobacterium formicicum</name>
    <dbReference type="NCBI Taxonomy" id="2162"/>
    <lineage>
        <taxon>Archaea</taxon>
        <taxon>Methanobacteriati</taxon>
        <taxon>Methanobacteriota</taxon>
        <taxon>Methanomada group</taxon>
        <taxon>Methanobacteria</taxon>
        <taxon>Methanobacteriales</taxon>
        <taxon>Methanobacteriaceae</taxon>
        <taxon>Methanobacterium</taxon>
    </lineage>
</organism>
<evidence type="ECO:0000313" key="2">
    <source>
        <dbReference type="Proteomes" id="UP000062768"/>
    </source>
</evidence>
<accession>A0A0S4FND7</accession>
<reference evidence="1" key="1">
    <citation type="submission" date="2014-09" db="EMBL/GenBank/DDBJ databases">
        <authorList>
            <person name="Wibberg D."/>
        </authorList>
    </citation>
    <scope>NUCLEOTIDE SEQUENCE [LARGE SCALE GENOMIC DNA]</scope>
    <source>
        <strain evidence="1">Mb9</strain>
    </source>
</reference>
<evidence type="ECO:0000313" key="1">
    <source>
        <dbReference type="EMBL" id="CEL24520.1"/>
    </source>
</evidence>
<dbReference type="PATRIC" id="fig|2162.10.peg.925"/>
<dbReference type="AlphaFoldDB" id="A0A0S4FND7"/>
<proteinExistence type="predicted"/>
<protein>
    <submittedName>
        <fullName evidence="1">Uncharacterized protein</fullName>
    </submittedName>
</protein>
<sequence length="52" mass="5982">MVVQSDSNGYGALFSLSDEFDIDKFMEIYNASLDECVLDEDVMRKKVLKMLK</sequence>